<evidence type="ECO:0000259" key="2">
    <source>
        <dbReference type="Pfam" id="PF24409"/>
    </source>
</evidence>
<evidence type="ECO:0000259" key="1">
    <source>
        <dbReference type="Pfam" id="PF24390"/>
    </source>
</evidence>
<dbReference type="RefSeq" id="WP_007666376.1">
    <property type="nucleotide sequence ID" value="NZ_CAKW01000030.1"/>
</dbReference>
<dbReference type="EMBL" id="CAKW01000030">
    <property type="protein sequence ID" value="CCJ71440.1"/>
    <property type="molecule type" value="Genomic_DNA"/>
</dbReference>
<comment type="caution">
    <text evidence="3">The sequence shown here is derived from an EMBL/GenBank/DDBJ whole genome shotgun (WGS) entry which is preliminary data.</text>
</comment>
<organism evidence="3 4">
    <name type="scientific">Cronobacter condimenti 1330</name>
    <dbReference type="NCBI Taxonomy" id="1073999"/>
    <lineage>
        <taxon>Bacteria</taxon>
        <taxon>Pseudomonadati</taxon>
        <taxon>Pseudomonadota</taxon>
        <taxon>Gammaproteobacteria</taxon>
        <taxon>Enterobacterales</taxon>
        <taxon>Enterobacteriaceae</taxon>
        <taxon>Cronobacter</taxon>
    </lineage>
</organism>
<dbReference type="eggNOG" id="COG1040">
    <property type="taxonomic scope" value="Bacteria"/>
</dbReference>
<dbReference type="Proteomes" id="UP000009340">
    <property type="component" value="Unassembled WGS sequence"/>
</dbReference>
<proteinExistence type="predicted"/>
<protein>
    <submittedName>
        <fullName evidence="3">Uncharacterized protein</fullName>
    </submittedName>
</protein>
<dbReference type="OrthoDB" id="4288730at2"/>
<name>K7ZZ32_9ENTR</name>
<gene>
    <name evidence="3" type="ORF">BN137_779</name>
</gene>
<evidence type="ECO:0000313" key="4">
    <source>
        <dbReference type="Proteomes" id="UP000009340"/>
    </source>
</evidence>
<dbReference type="AlphaFoldDB" id="K7ZZ32"/>
<dbReference type="InterPro" id="IPR057055">
    <property type="entry name" value="wHTH-PRTase_assoc"/>
</dbReference>
<reference evidence="3" key="1">
    <citation type="submission" date="2012-07" db="EMBL/GenBank/DDBJ databases">
        <authorList>
            <person name="Cummings C."/>
        </authorList>
    </citation>
    <scope>NUCLEOTIDE SEQUENCE</scope>
    <source>
        <strain evidence="3">1330</strain>
    </source>
</reference>
<dbReference type="InterPro" id="IPR056920">
    <property type="entry name" value="PRTase-CE"/>
</dbReference>
<sequence>MIQQNLYHHYFLCYEMTIALIVVKQMKTRDKPKFKILSVEKIESSHEIAQWLMQFNSSQKAIAKNILSKLTFVSRDEFTIWLQKSISDLPKNKNYALYSVRKLDPDKQVLWDLNGDVVNRPGHSQGSEDLVYSIISNLVRSNKTMFLDHPSLNDLKKSKVNDFLLIDDSIGSGDRVSGFINAMLDNPTFLSWWSLGLVRLTLISFARTLGSENRIINTIRGSDHGVRKYRKSEKINFISNIVYNENWLETRWGEQYNEIINLCKNQTKIPSWARLGYGNVLSNIIFYHSVPNNLPGILWFSNKKWQGLMPDRAIPGWLLALLENGTKHNTSPHSSLSPEIINLLKLIKRGVRDNKSIALRLNVDCSYVEKLLIYAETLGLLTTQKRLSKFGLDKLLNSRHVKNDSVWDFGLYIPESWCADQHSVQPLNNDE</sequence>
<feature type="domain" description="PRTase associated wHTH" evidence="2">
    <location>
        <begin position="342"/>
        <end position="419"/>
    </location>
</feature>
<feature type="domain" description="PRTase-CE" evidence="1">
    <location>
        <begin position="49"/>
        <end position="310"/>
    </location>
</feature>
<dbReference type="Pfam" id="PF24390">
    <property type="entry name" value="PRTase-CE"/>
    <property type="match status" value="1"/>
</dbReference>
<dbReference type="Pfam" id="PF24409">
    <property type="entry name" value="wHTH-PRTase_assc"/>
    <property type="match status" value="1"/>
</dbReference>
<evidence type="ECO:0000313" key="3">
    <source>
        <dbReference type="EMBL" id="CCJ71440.1"/>
    </source>
</evidence>
<accession>K7ZZ32</accession>